<dbReference type="InterPro" id="IPR002539">
    <property type="entry name" value="MaoC-like_dom"/>
</dbReference>
<dbReference type="InterPro" id="IPR029069">
    <property type="entry name" value="HotDog_dom_sf"/>
</dbReference>
<organism evidence="3">
    <name type="scientific">freshwater metagenome</name>
    <dbReference type="NCBI Taxonomy" id="449393"/>
    <lineage>
        <taxon>unclassified sequences</taxon>
        <taxon>metagenomes</taxon>
        <taxon>ecological metagenomes</taxon>
    </lineage>
</organism>
<sequence>MNPDEPLPDPLIPDALSRCYWEDMPLGTRWISQRRTITEADVSAFAGLSGDFNPLHVDDVYAAAGPFGRRVVHGLLVLAMATGLRQQMGVFYGVVKAFAEVKSWVFKRPVFIGDTITAVTTVIESRPTSKDTQGVVEQRVDVVNQDGEIVQTGVFVTLIATRPR</sequence>
<accession>A0A6J7SEG7</accession>
<protein>
    <submittedName>
        <fullName evidence="3">Unannotated protein</fullName>
    </submittedName>
</protein>
<dbReference type="InterPro" id="IPR052342">
    <property type="entry name" value="MCH/BMMD"/>
</dbReference>
<reference evidence="3" key="1">
    <citation type="submission" date="2020-05" db="EMBL/GenBank/DDBJ databases">
        <authorList>
            <person name="Chiriac C."/>
            <person name="Salcher M."/>
            <person name="Ghai R."/>
            <person name="Kavagutti S V."/>
        </authorList>
    </citation>
    <scope>NUCLEOTIDE SEQUENCE</scope>
</reference>
<evidence type="ECO:0000259" key="1">
    <source>
        <dbReference type="Pfam" id="PF01575"/>
    </source>
</evidence>
<proteinExistence type="predicted"/>
<dbReference type="Gene3D" id="3.10.129.10">
    <property type="entry name" value="Hotdog Thioesterase"/>
    <property type="match status" value="1"/>
</dbReference>
<dbReference type="PANTHER" id="PTHR43664:SF1">
    <property type="entry name" value="BETA-METHYLMALYL-COA DEHYDRATASE"/>
    <property type="match status" value="1"/>
</dbReference>
<name>A0A6J7SEG7_9ZZZZ</name>
<evidence type="ECO:0000313" key="2">
    <source>
        <dbReference type="EMBL" id="CAB4943727.1"/>
    </source>
</evidence>
<dbReference type="PANTHER" id="PTHR43664">
    <property type="entry name" value="MONOAMINE OXIDASE-RELATED"/>
    <property type="match status" value="1"/>
</dbReference>
<feature type="domain" description="MaoC-like" evidence="1">
    <location>
        <begin position="32"/>
        <end position="141"/>
    </location>
</feature>
<gene>
    <name evidence="2" type="ORF">UFOPK3752_01223</name>
    <name evidence="3" type="ORF">UFOPK4150_02190</name>
</gene>
<evidence type="ECO:0000313" key="3">
    <source>
        <dbReference type="EMBL" id="CAB5039529.1"/>
    </source>
</evidence>
<dbReference type="SUPFAM" id="SSF54637">
    <property type="entry name" value="Thioesterase/thiol ester dehydrase-isomerase"/>
    <property type="match status" value="1"/>
</dbReference>
<dbReference type="EMBL" id="CAFBND010000044">
    <property type="protein sequence ID" value="CAB4943727.1"/>
    <property type="molecule type" value="Genomic_DNA"/>
</dbReference>
<dbReference type="EMBL" id="CAFBPU010000067">
    <property type="protein sequence ID" value="CAB5039529.1"/>
    <property type="molecule type" value="Genomic_DNA"/>
</dbReference>
<dbReference type="AlphaFoldDB" id="A0A6J7SEG7"/>
<dbReference type="Pfam" id="PF01575">
    <property type="entry name" value="MaoC_dehydratas"/>
    <property type="match status" value="1"/>
</dbReference>